<dbReference type="EMBL" id="JBHSSE010000003">
    <property type="protein sequence ID" value="MFC6200528.1"/>
    <property type="molecule type" value="Genomic_DNA"/>
</dbReference>
<dbReference type="InterPro" id="IPR029055">
    <property type="entry name" value="Ntn_hydrolases_N"/>
</dbReference>
<keyword evidence="5" id="KW-1185">Reference proteome</keyword>
<dbReference type="GO" id="GO:0016787">
    <property type="term" value="F:hydrolase activity"/>
    <property type="evidence" value="ECO:0007669"/>
    <property type="project" value="UniProtKB-KW"/>
</dbReference>
<dbReference type="Gene3D" id="3.60.60.10">
    <property type="entry name" value="Penicillin V Acylase, Chain A"/>
    <property type="match status" value="1"/>
</dbReference>
<dbReference type="SUPFAM" id="SSF56235">
    <property type="entry name" value="N-terminal nucleophile aminohydrolases (Ntn hydrolases)"/>
    <property type="match status" value="1"/>
</dbReference>
<dbReference type="InterPro" id="IPR029132">
    <property type="entry name" value="CBAH/NAAA_C"/>
</dbReference>
<organism evidence="4 5">
    <name type="scientific">Lactiplantibacillus nangangensis</name>
    <dbReference type="NCBI Taxonomy" id="2559917"/>
    <lineage>
        <taxon>Bacteria</taxon>
        <taxon>Bacillati</taxon>
        <taxon>Bacillota</taxon>
        <taxon>Bacilli</taxon>
        <taxon>Lactobacillales</taxon>
        <taxon>Lactobacillaceae</taxon>
        <taxon>Lactiplantibacillus</taxon>
    </lineage>
</organism>
<dbReference type="Pfam" id="PF02275">
    <property type="entry name" value="CBAH"/>
    <property type="match status" value="1"/>
</dbReference>
<keyword evidence="2 4" id="KW-0378">Hydrolase</keyword>
<proteinExistence type="inferred from homology"/>
<dbReference type="RefSeq" id="WP_137614840.1">
    <property type="nucleotide sequence ID" value="NZ_BJDI01000001.1"/>
</dbReference>
<evidence type="ECO:0000256" key="2">
    <source>
        <dbReference type="ARBA" id="ARBA00022801"/>
    </source>
</evidence>
<dbReference type="Proteomes" id="UP001596171">
    <property type="component" value="Unassembled WGS sequence"/>
</dbReference>
<evidence type="ECO:0000256" key="1">
    <source>
        <dbReference type="ARBA" id="ARBA00006625"/>
    </source>
</evidence>
<name>A0ABW1SGT3_9LACO</name>
<sequence>MCTSLTYQTTGGDQFLARTMDFAFELGGRPVVIPRQHHFTSVTTAAGFDAPYSFAGTGRDLNGYILVDGVNEYGVSAAALYFSGQAHYAAEPVDGQINLAPHEVIMWILGNVKSTAELGDRLADLTITESAAPLLNIVVPLHWIISDREGNTYVLEQEADGMHFMKDPVGVMTNSPDFGWHLQNLSNYVELQPEPHAETRQYGDLQINAFGPGTGALGMPGDYTSPSRFIRTVFNREHTEAVATDGEAVNALSHMLNSVEIPKGVKIKADGSADYTQYRSYMSMNEPAFYMQPYNDQTITRVALTEDLMTASAPTEFALATAQQFNQVN</sequence>
<comment type="caution">
    <text evidence="4">The sequence shown here is derived from an EMBL/GenBank/DDBJ whole genome shotgun (WGS) entry which is preliminary data.</text>
</comment>
<dbReference type="CDD" id="cd00542">
    <property type="entry name" value="Ntn_PVA"/>
    <property type="match status" value="1"/>
</dbReference>
<feature type="domain" description="Choloylglycine hydrolase/NAAA C-terminal" evidence="3">
    <location>
        <begin position="2"/>
        <end position="309"/>
    </location>
</feature>
<dbReference type="PANTHER" id="PTHR35527">
    <property type="entry name" value="CHOLOYLGLYCINE HYDROLASE"/>
    <property type="match status" value="1"/>
</dbReference>
<dbReference type="InterPro" id="IPR052193">
    <property type="entry name" value="Peptidase_C59"/>
</dbReference>
<comment type="similarity">
    <text evidence="1">Belongs to the peptidase C59 family.</text>
</comment>
<evidence type="ECO:0000313" key="4">
    <source>
        <dbReference type="EMBL" id="MFC6200528.1"/>
    </source>
</evidence>
<reference evidence="5" key="1">
    <citation type="journal article" date="2019" name="Int. J. Syst. Evol. Microbiol.">
        <title>The Global Catalogue of Microorganisms (GCM) 10K type strain sequencing project: providing services to taxonomists for standard genome sequencing and annotation.</title>
        <authorList>
            <consortium name="The Broad Institute Genomics Platform"/>
            <consortium name="The Broad Institute Genome Sequencing Center for Infectious Disease"/>
            <person name="Wu L."/>
            <person name="Ma J."/>
        </authorList>
    </citation>
    <scope>NUCLEOTIDE SEQUENCE [LARGE SCALE GENOMIC DNA]</scope>
    <source>
        <strain evidence="5">CCM 8930</strain>
    </source>
</reference>
<accession>A0ABW1SGT3</accession>
<evidence type="ECO:0000259" key="3">
    <source>
        <dbReference type="Pfam" id="PF02275"/>
    </source>
</evidence>
<protein>
    <submittedName>
        <fullName evidence="4">Choloylglycine hydrolase family protein</fullName>
    </submittedName>
</protein>
<gene>
    <name evidence="4" type="ORF">ACFP1L_01295</name>
</gene>
<evidence type="ECO:0000313" key="5">
    <source>
        <dbReference type="Proteomes" id="UP001596171"/>
    </source>
</evidence>
<dbReference type="PANTHER" id="PTHR35527:SF2">
    <property type="entry name" value="HYDROLASE"/>
    <property type="match status" value="1"/>
</dbReference>